<sequence length="337" mass="38820">MVIVINRQHALSSTLLIFIVFVYTLIPLKNTAFTREPDNIGKLALPEATASVDKSEVMIGDKITLKVHVKYKDAITIQFPEPDQQIGAFTVKGSGVVEGPRKDRDGYSLVERSYILSSYEIGHATIPPLKINYKGAQDEGEVTTNEITIEIKGVIKEEESVTDIKDIIPPIEIPANYKRFMYWVFVGLGGLFIAGILYGFFHKMKKRQTTQEQKYRKRTPHEVAYELLEQLLKEDLVGKGLTKEYYYRITDILRHYIEDRFGLLAPERTTEEFLAEMAHTNRLEDSHKRLIREFLEHADMVKYAKYGPSNIEVKEAYDRAKRLVDETKERLEEEVVV</sequence>
<evidence type="ECO:0000313" key="3">
    <source>
        <dbReference type="Proteomes" id="UP000002985"/>
    </source>
</evidence>
<dbReference type="AlphaFoldDB" id="I3IL60"/>
<name>I3IL60_9BACT</name>
<dbReference type="STRING" id="247490.KSU1_C0859"/>
<keyword evidence="3" id="KW-1185">Reference proteome</keyword>
<organism evidence="2 3">
    <name type="scientific">Candidatus Jettenia caeni</name>
    <dbReference type="NCBI Taxonomy" id="247490"/>
    <lineage>
        <taxon>Bacteria</taxon>
        <taxon>Pseudomonadati</taxon>
        <taxon>Planctomycetota</taxon>
        <taxon>Candidatus Brocadiia</taxon>
        <taxon>Candidatus Brocadiales</taxon>
        <taxon>Candidatus Brocadiaceae</taxon>
        <taxon>Candidatus Jettenia</taxon>
    </lineage>
</organism>
<gene>
    <name evidence="2" type="ORF">KSU1_C0859</name>
</gene>
<proteinExistence type="predicted"/>
<feature type="transmembrane region" description="Helical" evidence="1">
    <location>
        <begin position="9"/>
        <end position="26"/>
    </location>
</feature>
<keyword evidence="1" id="KW-0812">Transmembrane</keyword>
<dbReference type="Pfam" id="PF13584">
    <property type="entry name" value="BatD"/>
    <property type="match status" value="1"/>
</dbReference>
<evidence type="ECO:0000313" key="2">
    <source>
        <dbReference type="EMBL" id="GAB62455.1"/>
    </source>
</evidence>
<dbReference type="Proteomes" id="UP000002985">
    <property type="component" value="Unassembled WGS sequence"/>
</dbReference>
<reference evidence="2 3" key="1">
    <citation type="journal article" date="2012" name="FEBS Lett.">
        <title>Anammox organism KSU-1 expresses a NirK-type copper-containing nitrite reductase instead of a NirS-type with cytochrome cd1.</title>
        <authorList>
            <person name="Hira D."/>
            <person name="Toh H."/>
            <person name="Migita C.T."/>
            <person name="Okubo H."/>
            <person name="Nishiyama T."/>
            <person name="Hattori M."/>
            <person name="Furukawa K."/>
            <person name="Fujii T."/>
        </authorList>
    </citation>
    <scope>NUCLEOTIDE SEQUENCE [LARGE SCALE GENOMIC DNA]</scope>
</reference>
<evidence type="ECO:0000256" key="1">
    <source>
        <dbReference type="SAM" id="Phobius"/>
    </source>
</evidence>
<dbReference type="InterPro" id="IPR025738">
    <property type="entry name" value="BatD"/>
</dbReference>
<dbReference type="EMBL" id="BAFH01000003">
    <property type="protein sequence ID" value="GAB62455.1"/>
    <property type="molecule type" value="Genomic_DNA"/>
</dbReference>
<dbReference type="eggNOG" id="ENOG502ZAVS">
    <property type="taxonomic scope" value="Bacteria"/>
</dbReference>
<keyword evidence="1" id="KW-0472">Membrane</keyword>
<accession>I3IL60</accession>
<comment type="caution">
    <text evidence="2">The sequence shown here is derived from an EMBL/GenBank/DDBJ whole genome shotgun (WGS) entry which is preliminary data.</text>
</comment>
<feature type="transmembrane region" description="Helical" evidence="1">
    <location>
        <begin position="180"/>
        <end position="201"/>
    </location>
</feature>
<protein>
    <submittedName>
        <fullName evidence="2">Uncharacterized protein</fullName>
    </submittedName>
</protein>
<keyword evidence="1" id="KW-1133">Transmembrane helix</keyword>